<sequence>MTDFENKVGAESSGLKKAVTNQVVTTDNSSVIHRQFVTAIHGKPLLDSTFVLWQRIKRDK</sequence>
<proteinExistence type="predicted"/>
<evidence type="ECO:0000313" key="1">
    <source>
        <dbReference type="EMBL" id="RLZ08592.1"/>
    </source>
</evidence>
<evidence type="ECO:0000313" key="2">
    <source>
        <dbReference type="Proteomes" id="UP000275348"/>
    </source>
</evidence>
<accession>A0A3L9M6Z9</accession>
<gene>
    <name evidence="1" type="ORF">EAH69_09770</name>
</gene>
<name>A0A3L9M6Z9_9FLAO</name>
<dbReference type="AlphaFoldDB" id="A0A3L9M6Z9"/>
<dbReference type="Proteomes" id="UP000275348">
    <property type="component" value="Unassembled WGS sequence"/>
</dbReference>
<dbReference type="EMBL" id="RDOJ01000013">
    <property type="protein sequence ID" value="RLZ08592.1"/>
    <property type="molecule type" value="Genomic_DNA"/>
</dbReference>
<organism evidence="1 2">
    <name type="scientific">Faecalibacter macacae</name>
    <dbReference type="NCBI Taxonomy" id="1859289"/>
    <lineage>
        <taxon>Bacteria</taxon>
        <taxon>Pseudomonadati</taxon>
        <taxon>Bacteroidota</taxon>
        <taxon>Flavobacteriia</taxon>
        <taxon>Flavobacteriales</taxon>
        <taxon>Weeksellaceae</taxon>
        <taxon>Faecalibacter</taxon>
    </lineage>
</organism>
<comment type="caution">
    <text evidence="1">The sequence shown here is derived from an EMBL/GenBank/DDBJ whole genome shotgun (WGS) entry which is preliminary data.</text>
</comment>
<reference evidence="1 2" key="1">
    <citation type="submission" date="2018-10" db="EMBL/GenBank/DDBJ databases">
        <authorList>
            <person name="Chen X."/>
        </authorList>
    </citation>
    <scope>NUCLEOTIDE SEQUENCE [LARGE SCALE GENOMIC DNA]</scope>
    <source>
        <strain evidence="1 2">YIM 102668</strain>
    </source>
</reference>
<keyword evidence="2" id="KW-1185">Reference proteome</keyword>
<protein>
    <submittedName>
        <fullName evidence="1">Uncharacterized protein</fullName>
    </submittedName>
</protein>